<dbReference type="EMBL" id="JAVRHY010000002">
    <property type="protein sequence ID" value="MDT0617412.1"/>
    <property type="molecule type" value="Genomic_DNA"/>
</dbReference>
<keyword evidence="4 10" id="KW-0997">Cell inner membrane</keyword>
<comment type="function">
    <text evidence="10">Part of the Tol-Pal system, which plays a role in outer membrane invagination during cell division and is important for maintaining outer membrane integrity.</text>
</comment>
<protein>
    <recommendedName>
        <fullName evidence="10">Tol-Pal system protein TolR</fullName>
    </recommendedName>
</protein>
<organism evidence="11 12">
    <name type="scientific">Spectribacter acetivorans</name>
    <dbReference type="NCBI Taxonomy" id="3075603"/>
    <lineage>
        <taxon>Bacteria</taxon>
        <taxon>Pseudomonadati</taxon>
        <taxon>Pseudomonadota</taxon>
        <taxon>Gammaproteobacteria</taxon>
        <taxon>Salinisphaerales</taxon>
        <taxon>Salinisphaeraceae</taxon>
        <taxon>Spectribacter</taxon>
    </lineage>
</organism>
<keyword evidence="3 10" id="KW-1003">Cell membrane</keyword>
<dbReference type="PANTHER" id="PTHR30558:SF7">
    <property type="entry name" value="TOL-PAL SYSTEM PROTEIN TOLR"/>
    <property type="match status" value="1"/>
</dbReference>
<evidence type="ECO:0000256" key="6">
    <source>
        <dbReference type="ARBA" id="ARBA00022692"/>
    </source>
</evidence>
<feature type="transmembrane region" description="Helical" evidence="10">
    <location>
        <begin position="12"/>
        <end position="34"/>
    </location>
</feature>
<dbReference type="RefSeq" id="WP_311657172.1">
    <property type="nucleotide sequence ID" value="NZ_JAVRHY010000002.1"/>
</dbReference>
<dbReference type="HAMAP" id="MF_02203">
    <property type="entry name" value="TolR"/>
    <property type="match status" value="1"/>
</dbReference>
<comment type="subunit">
    <text evidence="10">The Tol-Pal system is composed of five core proteins: the inner membrane proteins TolA, TolQ and TolR, the periplasmic protein TolB and the outer membrane protein Pal. They form a network linking the inner and outer membranes and the peptidoglycan layer.</text>
</comment>
<evidence type="ECO:0000313" key="11">
    <source>
        <dbReference type="EMBL" id="MDT0617412.1"/>
    </source>
</evidence>
<reference evidence="11 12" key="1">
    <citation type="submission" date="2023-09" db="EMBL/GenBank/DDBJ databases">
        <authorList>
            <person name="Rey-Velasco X."/>
        </authorList>
    </citation>
    <scope>NUCLEOTIDE SEQUENCE [LARGE SCALE GENOMIC DNA]</scope>
    <source>
        <strain evidence="11 12">P385</strain>
    </source>
</reference>
<evidence type="ECO:0000256" key="2">
    <source>
        <dbReference type="ARBA" id="ARBA00005811"/>
    </source>
</evidence>
<dbReference type="NCBIfam" id="TIGR02801">
    <property type="entry name" value="tolR"/>
    <property type="match status" value="1"/>
</dbReference>
<keyword evidence="5 10" id="KW-0132">Cell division</keyword>
<comment type="caution">
    <text evidence="11">The sequence shown here is derived from an EMBL/GenBank/DDBJ whole genome shotgun (WGS) entry which is preliminary data.</text>
</comment>
<keyword evidence="8 10" id="KW-0472">Membrane</keyword>
<keyword evidence="7 10" id="KW-1133">Transmembrane helix</keyword>
<dbReference type="Gene3D" id="3.30.420.270">
    <property type="match status" value="1"/>
</dbReference>
<name>A0ABU3B4N3_9GAMM</name>
<evidence type="ECO:0000256" key="5">
    <source>
        <dbReference type="ARBA" id="ARBA00022618"/>
    </source>
</evidence>
<dbReference type="PANTHER" id="PTHR30558">
    <property type="entry name" value="EXBD MEMBRANE COMPONENT OF PMF-DRIVEN MACROMOLECULE IMPORT SYSTEM"/>
    <property type="match status" value="1"/>
</dbReference>
<evidence type="ECO:0000256" key="1">
    <source>
        <dbReference type="ARBA" id="ARBA00004162"/>
    </source>
</evidence>
<dbReference type="Pfam" id="PF02472">
    <property type="entry name" value="ExbD"/>
    <property type="match status" value="1"/>
</dbReference>
<sequence>MASKRRLASDINVVPYIDVMLVLLIIFMVTAPLLTTGVQVNLPQAPAEPMDISEENEPLILTVKSNGELYLNIGDNPDQPISADRVEELAARVIEQRPDVPVAVRGDTEGRYGEVVRGMVLLQRAGAGRVGLMTDHAEDGDERG</sequence>
<evidence type="ECO:0000256" key="9">
    <source>
        <dbReference type="ARBA" id="ARBA00023306"/>
    </source>
</evidence>
<keyword evidence="12" id="KW-1185">Reference proteome</keyword>
<comment type="similarity">
    <text evidence="2 10">Belongs to the ExbD/TolR family.</text>
</comment>
<dbReference type="Proteomes" id="UP001259982">
    <property type="component" value="Unassembled WGS sequence"/>
</dbReference>
<comment type="subcellular location">
    <subcellularLocation>
        <location evidence="10">Cell inner membrane</location>
        <topology evidence="10">Single-pass membrane protein</topology>
    </subcellularLocation>
    <subcellularLocation>
        <location evidence="1">Cell membrane</location>
        <topology evidence="1">Single-pass membrane protein</topology>
    </subcellularLocation>
</comment>
<keyword evidence="6 10" id="KW-0812">Transmembrane</keyword>
<evidence type="ECO:0000313" key="12">
    <source>
        <dbReference type="Proteomes" id="UP001259982"/>
    </source>
</evidence>
<gene>
    <name evidence="10 11" type="primary">tolR</name>
    <name evidence="11" type="ORF">RM531_02910</name>
</gene>
<proteinExistence type="inferred from homology"/>
<evidence type="ECO:0000256" key="3">
    <source>
        <dbReference type="ARBA" id="ARBA00022475"/>
    </source>
</evidence>
<evidence type="ECO:0000256" key="8">
    <source>
        <dbReference type="ARBA" id="ARBA00023136"/>
    </source>
</evidence>
<evidence type="ECO:0000256" key="7">
    <source>
        <dbReference type="ARBA" id="ARBA00022989"/>
    </source>
</evidence>
<accession>A0ABU3B4N3</accession>
<evidence type="ECO:0000256" key="4">
    <source>
        <dbReference type="ARBA" id="ARBA00022519"/>
    </source>
</evidence>
<keyword evidence="9 10" id="KW-0131">Cell cycle</keyword>
<dbReference type="InterPro" id="IPR003400">
    <property type="entry name" value="ExbD"/>
</dbReference>
<evidence type="ECO:0000256" key="10">
    <source>
        <dbReference type="HAMAP-Rule" id="MF_02203"/>
    </source>
</evidence>
<dbReference type="InterPro" id="IPR014168">
    <property type="entry name" value="Tol-Pal_TolR"/>
</dbReference>